<proteinExistence type="predicted"/>
<feature type="region of interest" description="Disordered" evidence="1">
    <location>
        <begin position="116"/>
        <end position="140"/>
    </location>
</feature>
<dbReference type="EMBL" id="HBEW01006728">
    <property type="protein sequence ID" value="CAD8585927.1"/>
    <property type="molecule type" value="Transcribed_RNA"/>
</dbReference>
<evidence type="ECO:0000313" key="3">
    <source>
        <dbReference type="EMBL" id="CAD8585927.1"/>
    </source>
</evidence>
<reference evidence="3" key="1">
    <citation type="submission" date="2021-01" db="EMBL/GenBank/DDBJ databases">
        <authorList>
            <person name="Corre E."/>
            <person name="Pelletier E."/>
            <person name="Niang G."/>
            <person name="Scheremetjew M."/>
            <person name="Finn R."/>
            <person name="Kale V."/>
            <person name="Holt S."/>
            <person name="Cochrane G."/>
            <person name="Meng A."/>
            <person name="Brown T."/>
            <person name="Cohen L."/>
        </authorList>
    </citation>
    <scope>NUCLEOTIDE SEQUENCE</scope>
    <source>
        <strain evidence="3">Clade-D-RCC2572</strain>
    </source>
</reference>
<feature type="domain" description="Non-canonical E2 ubiquitin-conjugating enzyme C-terminal" evidence="2">
    <location>
        <begin position="172"/>
        <end position="627"/>
    </location>
</feature>
<dbReference type="InterPro" id="IPR018553">
    <property type="entry name" value="E2_Ub-conjug_enz"/>
</dbReference>
<dbReference type="Pfam" id="PF09418">
    <property type="entry name" value="DUF2009"/>
    <property type="match status" value="1"/>
</dbReference>
<gene>
    <name evidence="3" type="ORF">OMED0929_LOCUS5686</name>
</gene>
<feature type="compositionally biased region" description="Basic and acidic residues" evidence="1">
    <location>
        <begin position="130"/>
        <end position="140"/>
    </location>
</feature>
<sequence>MSRALTRALDDSDSDAPDVSIDRQALVDAEAKLVDAARRVTVARTQFAEYARARAEELRDIDSDALETAVRAAAEKFSAGDDMWTSFEDVREALRAAAEDAERAAAACEDELARDADATAATVSGTTKKRSADDADVRGAEPADDEMIDAEISIGLDDLDASDASSQGFVERAKYVPLRLTSDERKWLRLLEAALHVSEYTDKVDIVSYKSKTQRITKQLREICAILTGLVVATDYKTGQQLCVDRDFKDNEEFFQDVFEIGRRHKVMNPEKMRSEYGKMVYLLQDSQSPQVQELLEFRLVKPLKTVYSFLKARNGEGLLADANMELATGEIMHEGLPRHEVQRMIKKKERARDYIASKYQSATLSKEDILQCLYSIADNNAYLRFNRDPVDKMLGYLAQFFNPNAIEGGFSLAITMGLHGARLSHNHQKQYMYASQSMMLWREVSNDMFKLWYLAESDLLSETSRYDLTNTGQGLNRVQSAPRVGKAMHGILATCQRKLGHWVGSSVIHLGDHNVPNALMFIDKYTQVSRILNPVVLVIEQIPVLAKDPGLKAYIDAQFGGVENAQKTILKDFFSYAFDGSGAENFFDAGSCIDGRLTSAWNWCSKIEKKSYYPIFKLAGFSGFDGGDFRS</sequence>
<name>A0A7S0PNC8_9CHLO</name>
<dbReference type="AlphaFoldDB" id="A0A7S0PNC8"/>
<dbReference type="InterPro" id="IPR057668">
    <property type="entry name" value="E2_Ub-conjug_enz_C"/>
</dbReference>
<evidence type="ECO:0000259" key="2">
    <source>
        <dbReference type="Pfam" id="PF09418"/>
    </source>
</evidence>
<organism evidence="3">
    <name type="scientific">Ostreococcus mediterraneus</name>
    <dbReference type="NCBI Taxonomy" id="1486918"/>
    <lineage>
        <taxon>Eukaryota</taxon>
        <taxon>Viridiplantae</taxon>
        <taxon>Chlorophyta</taxon>
        <taxon>Mamiellophyceae</taxon>
        <taxon>Mamiellales</taxon>
        <taxon>Bathycoccaceae</taxon>
        <taxon>Ostreococcus</taxon>
    </lineage>
</organism>
<dbReference type="PANTHER" id="PTHR31560:SF0">
    <property type="entry name" value="UPF0652 PROTEIN C22H10.08"/>
    <property type="match status" value="1"/>
</dbReference>
<accession>A0A7S0PNC8</accession>
<protein>
    <recommendedName>
        <fullName evidence="2">Non-canonical E2 ubiquitin-conjugating enzyme C-terminal domain-containing protein</fullName>
    </recommendedName>
</protein>
<evidence type="ECO:0000256" key="1">
    <source>
        <dbReference type="SAM" id="MobiDB-lite"/>
    </source>
</evidence>
<dbReference type="PANTHER" id="PTHR31560">
    <property type="entry name" value="UPF0652 PROTEIN C16A11.03C-RELATED"/>
    <property type="match status" value="1"/>
</dbReference>